<dbReference type="Pfam" id="PF05662">
    <property type="entry name" value="YadA_stalk"/>
    <property type="match status" value="2"/>
</dbReference>
<feature type="domain" description="Trimeric autotransporter adhesin YadA-like stalk" evidence="1">
    <location>
        <begin position="162"/>
        <end position="197"/>
    </location>
</feature>
<gene>
    <name evidence="2" type="ORF">CER18_09685</name>
</gene>
<dbReference type="InterPro" id="IPR011049">
    <property type="entry name" value="Serralysin-like_metalloprot_C"/>
</dbReference>
<accession>A0A2N9Y7T2</accession>
<reference evidence="2 3" key="1">
    <citation type="submission" date="2017-06" db="EMBL/GenBank/DDBJ databases">
        <title>Draft genome of Bartonella tribocorum strain L103, isolated from a rodent in Laos.</title>
        <authorList>
            <person name="Hadjadj L."/>
            <person name="Jiyipong T."/>
            <person name="Morand S."/>
            <person name="Diene S.M."/>
            <person name="Rolain J.-M."/>
        </authorList>
    </citation>
    <scope>NUCLEOTIDE SEQUENCE [LARGE SCALE GENOMIC DNA]</scope>
    <source>
        <strain evidence="2 3">L103</strain>
    </source>
</reference>
<sequence length="330" mass="35251">YFGGGAKYENGEWTDPNFKVKQIGSDGDITEESYKNVAEALTGVGSSFKSVHDEISTMISNSLVKQDATTNLITIGKEVEGGEINIANKDKEDRRLSGVKAAEKGNEAVNKEQFDKGLKDLSHSLQSDDSAVVLYDKKDNGEIDYTSVTFGKGQDASPVGLHNVSDGKIADKSHDAITGGQINTISQDVAKFLGGETSFKDGAFTGPTYKLSQVDEKGEAKQAEFKDVGSAFSGLDENIKNVNDRIKEVSQGVAQDSLSWSKDDNAFSAQHGEGKERKASKITHILDGNIASGSTDAVTGGQLYSMNNTLASYFGGGAEYKEGKWAAPNF</sequence>
<dbReference type="Gene3D" id="6.10.250.2040">
    <property type="match status" value="1"/>
</dbReference>
<dbReference type="EMBL" id="NJGE01000075">
    <property type="protein sequence ID" value="PIT67765.1"/>
    <property type="molecule type" value="Genomic_DNA"/>
</dbReference>
<feature type="domain" description="Trimeric autotransporter adhesin YadA-like stalk" evidence="1">
    <location>
        <begin position="281"/>
        <end position="317"/>
    </location>
</feature>
<evidence type="ECO:0000313" key="3">
    <source>
        <dbReference type="Proteomes" id="UP000229839"/>
    </source>
</evidence>
<protein>
    <recommendedName>
        <fullName evidence="1">Trimeric autotransporter adhesin YadA-like stalk domain-containing protein</fullName>
    </recommendedName>
</protein>
<evidence type="ECO:0000313" key="2">
    <source>
        <dbReference type="EMBL" id="PIT67765.1"/>
    </source>
</evidence>
<dbReference type="Gene3D" id="1.20.5.170">
    <property type="match status" value="3"/>
</dbReference>
<dbReference type="InterPro" id="IPR008635">
    <property type="entry name" value="Coiled_stalk_dom"/>
</dbReference>
<name>A0A2N9Y7T2_9HYPH</name>
<feature type="non-terminal residue" evidence="2">
    <location>
        <position position="1"/>
    </location>
</feature>
<proteinExistence type="predicted"/>
<feature type="non-terminal residue" evidence="2">
    <location>
        <position position="330"/>
    </location>
</feature>
<dbReference type="GO" id="GO:0019867">
    <property type="term" value="C:outer membrane"/>
    <property type="evidence" value="ECO:0007669"/>
    <property type="project" value="InterPro"/>
</dbReference>
<dbReference type="Proteomes" id="UP000229839">
    <property type="component" value="Unassembled WGS sequence"/>
</dbReference>
<evidence type="ECO:0000259" key="1">
    <source>
        <dbReference type="Pfam" id="PF05662"/>
    </source>
</evidence>
<organism evidence="2 3">
    <name type="scientific">Bartonella tribocorum</name>
    <dbReference type="NCBI Taxonomy" id="85701"/>
    <lineage>
        <taxon>Bacteria</taxon>
        <taxon>Pseudomonadati</taxon>
        <taxon>Pseudomonadota</taxon>
        <taxon>Alphaproteobacteria</taxon>
        <taxon>Hyphomicrobiales</taxon>
        <taxon>Bartonellaceae</taxon>
        <taxon>Bartonella</taxon>
    </lineage>
</organism>
<dbReference type="Gene3D" id="4.10.80.270">
    <property type="match status" value="1"/>
</dbReference>
<dbReference type="AlphaFoldDB" id="A0A2N9Y7T2"/>
<dbReference type="SUPFAM" id="SSF101967">
    <property type="entry name" value="Adhesin YadA, collagen-binding domain"/>
    <property type="match status" value="1"/>
</dbReference>
<comment type="caution">
    <text evidence="2">The sequence shown here is derived from an EMBL/GenBank/DDBJ whole genome shotgun (WGS) entry which is preliminary data.</text>
</comment>